<sequence length="413" mass="42840">MPVDRLPLDAVALPTLRLPGSEAAGPLTPTGAARLALLVASGRAASKAELVTATGWPRSTVAGHVEALLAAHVLDRAGTVASPGRGRPAERLTLHADAGVVAAVDVGTSRTRIALARLDQRIVAMEEIRLDVARGPEAMIRRLRDVLRDILRRGSRPAHLRGAVVGIPARVDTTTGSAVRPTTLPGWDAYPLTAELTEHLGCPVVVENDVNLRALGESAALPHDQLPLVAVKLAAGVGAGIVDATGRVFHGFDGGAGDIGHVPVRGADDVPCTCGRTSCLESVASLPALVRQVGLAADAPASWDPLFEEYFALLEAGDPTAIAVLGEAADALGEVLIGVCNLLNPRRIVLTGGLTEYSDELLARVRGSVYRGARTLATRNLTIEHAVLRERCGLAGGLVLGIEQALAHVIGRA</sequence>
<dbReference type="SUPFAM" id="SSF46785">
    <property type="entry name" value="Winged helix' DNA-binding domain"/>
    <property type="match status" value="1"/>
</dbReference>
<name>A0ABP7XE30_9ACTN</name>
<proteinExistence type="inferred from homology"/>
<evidence type="ECO:0000313" key="3">
    <source>
        <dbReference type="Proteomes" id="UP001501495"/>
    </source>
</evidence>
<reference evidence="3" key="1">
    <citation type="journal article" date="2019" name="Int. J. Syst. Evol. Microbiol.">
        <title>The Global Catalogue of Microorganisms (GCM) 10K type strain sequencing project: providing services to taxonomists for standard genome sequencing and annotation.</title>
        <authorList>
            <consortium name="The Broad Institute Genomics Platform"/>
            <consortium name="The Broad Institute Genome Sequencing Center for Infectious Disease"/>
            <person name="Wu L."/>
            <person name="Ma J."/>
        </authorList>
    </citation>
    <scope>NUCLEOTIDE SEQUENCE [LARGE SCALE GENOMIC DNA]</scope>
    <source>
        <strain evidence="3">JCM 16703</strain>
    </source>
</reference>
<dbReference type="InterPro" id="IPR000600">
    <property type="entry name" value="ROK"/>
</dbReference>
<dbReference type="PANTHER" id="PTHR18964">
    <property type="entry name" value="ROK (REPRESSOR, ORF, KINASE) FAMILY"/>
    <property type="match status" value="1"/>
</dbReference>
<dbReference type="Pfam" id="PF00480">
    <property type="entry name" value="ROK"/>
    <property type="match status" value="1"/>
</dbReference>
<comment type="similarity">
    <text evidence="1">Belongs to the ROK (NagC/XylR) family.</text>
</comment>
<gene>
    <name evidence="2" type="ORF">GCM10022215_10110</name>
</gene>
<dbReference type="EMBL" id="BAAAZH010000008">
    <property type="protein sequence ID" value="GAA4113143.1"/>
    <property type="molecule type" value="Genomic_DNA"/>
</dbReference>
<dbReference type="Proteomes" id="UP001501495">
    <property type="component" value="Unassembled WGS sequence"/>
</dbReference>
<dbReference type="InterPro" id="IPR043129">
    <property type="entry name" value="ATPase_NBD"/>
</dbReference>
<evidence type="ECO:0000256" key="1">
    <source>
        <dbReference type="ARBA" id="ARBA00006479"/>
    </source>
</evidence>
<dbReference type="InterPro" id="IPR036390">
    <property type="entry name" value="WH_DNA-bd_sf"/>
</dbReference>
<dbReference type="PANTHER" id="PTHR18964:SF173">
    <property type="entry name" value="GLUCOKINASE"/>
    <property type="match status" value="1"/>
</dbReference>
<comment type="caution">
    <text evidence="2">The sequence shown here is derived from an EMBL/GenBank/DDBJ whole genome shotgun (WGS) entry which is preliminary data.</text>
</comment>
<evidence type="ECO:0000313" key="2">
    <source>
        <dbReference type="EMBL" id="GAA4113143.1"/>
    </source>
</evidence>
<keyword evidence="3" id="KW-1185">Reference proteome</keyword>
<dbReference type="RefSeq" id="WP_344732156.1">
    <property type="nucleotide sequence ID" value="NZ_BAAAZH010000008.1"/>
</dbReference>
<dbReference type="SUPFAM" id="SSF53067">
    <property type="entry name" value="Actin-like ATPase domain"/>
    <property type="match status" value="1"/>
</dbReference>
<accession>A0ABP7XE30</accession>
<dbReference type="Gene3D" id="1.10.10.10">
    <property type="entry name" value="Winged helix-like DNA-binding domain superfamily/Winged helix DNA-binding domain"/>
    <property type="match status" value="1"/>
</dbReference>
<dbReference type="InterPro" id="IPR036388">
    <property type="entry name" value="WH-like_DNA-bd_sf"/>
</dbReference>
<protein>
    <submittedName>
        <fullName evidence="2">ROK family protein</fullName>
    </submittedName>
</protein>
<dbReference type="Gene3D" id="3.30.420.40">
    <property type="match status" value="2"/>
</dbReference>
<organism evidence="2 3">
    <name type="scientific">Nocardioides fonticola</name>
    <dbReference type="NCBI Taxonomy" id="450363"/>
    <lineage>
        <taxon>Bacteria</taxon>
        <taxon>Bacillati</taxon>
        <taxon>Actinomycetota</taxon>
        <taxon>Actinomycetes</taxon>
        <taxon>Propionibacteriales</taxon>
        <taxon>Nocardioidaceae</taxon>
        <taxon>Nocardioides</taxon>
    </lineage>
</organism>